<evidence type="ECO:0000256" key="9">
    <source>
        <dbReference type="ARBA" id="ARBA00023010"/>
    </source>
</evidence>
<dbReference type="OMA" id="MIFGFDP"/>
<dbReference type="FunCoup" id="A0A1X2HH15">
    <property type="interactions" value="51"/>
</dbReference>
<comment type="subcellular location">
    <subcellularLocation>
        <location evidence="1 12">Mitochondrion inner membrane</location>
        <topology evidence="1 12">Multi-pass membrane protein</topology>
    </subcellularLocation>
</comment>
<keyword evidence="4 12" id="KW-0812">Transmembrane</keyword>
<evidence type="ECO:0000313" key="13">
    <source>
        <dbReference type="EMBL" id="ORY98217.1"/>
    </source>
</evidence>
<evidence type="ECO:0000256" key="6">
    <source>
        <dbReference type="ARBA" id="ARBA00022927"/>
    </source>
</evidence>
<comment type="caution">
    <text evidence="13">The sequence shown here is derived from an EMBL/GenBank/DDBJ whole genome shotgun (WGS) entry which is preliminary data.</text>
</comment>
<sequence>MSTRAMQSVWTPMRRAAQVNTRAIVQRQQKYATEQDAKKQQEADNMIPTWNDYFALRKKRRTFEIASYVPSTVVPAFAAMAYFAEMEIDPFTTIMGMDPVMAAAIGTVGAGFGGFLCGPVVGDLVFKALNSKKVAAMDVRDKIFYEHVKKNRADARLNSIRNPVPDYYGEKILSVSDYRAWLRKQREHYRKGVFGGSADNIDNE</sequence>
<evidence type="ECO:0000256" key="7">
    <source>
        <dbReference type="ARBA" id="ARBA00022946"/>
    </source>
</evidence>
<evidence type="ECO:0000256" key="11">
    <source>
        <dbReference type="ARBA" id="ARBA00023136"/>
    </source>
</evidence>
<keyword evidence="9 12" id="KW-0811">Translocation</keyword>
<evidence type="ECO:0000256" key="12">
    <source>
        <dbReference type="RuleBase" id="RU367146"/>
    </source>
</evidence>
<evidence type="ECO:0000256" key="1">
    <source>
        <dbReference type="ARBA" id="ARBA00004448"/>
    </source>
</evidence>
<protein>
    <recommendedName>
        <fullName evidence="12">Presequence translocated-associated motor subunit PAM17</fullName>
    </recommendedName>
</protein>
<dbReference type="EMBL" id="MCGN01000004">
    <property type="protein sequence ID" value="ORY98217.1"/>
    <property type="molecule type" value="Genomic_DNA"/>
</dbReference>
<evidence type="ECO:0000256" key="8">
    <source>
        <dbReference type="ARBA" id="ARBA00022989"/>
    </source>
</evidence>
<keyword evidence="6 12" id="KW-0653">Protein transport</keyword>
<dbReference type="Pfam" id="PF08566">
    <property type="entry name" value="Pam17"/>
    <property type="match status" value="1"/>
</dbReference>
<gene>
    <name evidence="13" type="ORF">BCR43DRAFT_491049</name>
</gene>
<dbReference type="AlphaFoldDB" id="A0A1X2HH15"/>
<dbReference type="GO" id="GO:0001405">
    <property type="term" value="C:PAM complex, Tim23 associated import motor"/>
    <property type="evidence" value="ECO:0007669"/>
    <property type="project" value="UniProtKB-UniRule"/>
</dbReference>
<dbReference type="GO" id="GO:0030150">
    <property type="term" value="P:protein import into mitochondrial matrix"/>
    <property type="evidence" value="ECO:0007669"/>
    <property type="project" value="UniProtKB-UniRule"/>
</dbReference>
<evidence type="ECO:0000256" key="4">
    <source>
        <dbReference type="ARBA" id="ARBA00022692"/>
    </source>
</evidence>
<dbReference type="Proteomes" id="UP000242180">
    <property type="component" value="Unassembled WGS sequence"/>
</dbReference>
<evidence type="ECO:0000256" key="5">
    <source>
        <dbReference type="ARBA" id="ARBA00022792"/>
    </source>
</evidence>
<evidence type="ECO:0000256" key="3">
    <source>
        <dbReference type="ARBA" id="ARBA00022448"/>
    </source>
</evidence>
<keyword evidence="10 12" id="KW-0496">Mitochondrion</keyword>
<evidence type="ECO:0000256" key="10">
    <source>
        <dbReference type="ARBA" id="ARBA00023128"/>
    </source>
</evidence>
<comment type="similarity">
    <text evidence="2 12">Belongs to the PAM17 family.</text>
</comment>
<feature type="transmembrane region" description="Helical" evidence="12">
    <location>
        <begin position="65"/>
        <end position="84"/>
    </location>
</feature>
<reference evidence="13 14" key="1">
    <citation type="submission" date="2016-07" db="EMBL/GenBank/DDBJ databases">
        <title>Pervasive Adenine N6-methylation of Active Genes in Fungi.</title>
        <authorList>
            <consortium name="DOE Joint Genome Institute"/>
            <person name="Mondo S.J."/>
            <person name="Dannebaum R.O."/>
            <person name="Kuo R.C."/>
            <person name="Labutti K."/>
            <person name="Haridas S."/>
            <person name="Kuo A."/>
            <person name="Salamov A."/>
            <person name="Ahrendt S.R."/>
            <person name="Lipzen A."/>
            <person name="Sullivan W."/>
            <person name="Andreopoulos W.B."/>
            <person name="Clum A."/>
            <person name="Lindquist E."/>
            <person name="Daum C."/>
            <person name="Ramamoorthy G.K."/>
            <person name="Gryganskyi A."/>
            <person name="Culley D."/>
            <person name="Magnuson J.K."/>
            <person name="James T.Y."/>
            <person name="O'Malley M.A."/>
            <person name="Stajich J.E."/>
            <person name="Spatafora J.W."/>
            <person name="Visel A."/>
            <person name="Grigoriev I.V."/>
        </authorList>
    </citation>
    <scope>NUCLEOTIDE SEQUENCE [LARGE SCALE GENOMIC DNA]</scope>
    <source>
        <strain evidence="13 14">NRRL 2496</strain>
    </source>
</reference>
<comment type="subunit">
    <text evidence="12">Component of the PAM complex.</text>
</comment>
<dbReference type="OrthoDB" id="5970083at2759"/>
<organism evidence="13 14">
    <name type="scientific">Syncephalastrum racemosum</name>
    <name type="common">Filamentous fungus</name>
    <dbReference type="NCBI Taxonomy" id="13706"/>
    <lineage>
        <taxon>Eukaryota</taxon>
        <taxon>Fungi</taxon>
        <taxon>Fungi incertae sedis</taxon>
        <taxon>Mucoromycota</taxon>
        <taxon>Mucoromycotina</taxon>
        <taxon>Mucoromycetes</taxon>
        <taxon>Mucorales</taxon>
        <taxon>Syncephalastraceae</taxon>
        <taxon>Syncephalastrum</taxon>
    </lineage>
</organism>
<name>A0A1X2HH15_SYNRA</name>
<dbReference type="InterPro" id="IPR013875">
    <property type="entry name" value="Pam17"/>
</dbReference>
<comment type="function">
    <text evidence="12">Component of the PAM complex, a complex required for the translocation of transit peptide-containing proteins from the inner membrane into the mitochondrial matrix in an ATP-dependent manner.</text>
</comment>
<evidence type="ECO:0000313" key="14">
    <source>
        <dbReference type="Proteomes" id="UP000242180"/>
    </source>
</evidence>
<keyword evidence="14" id="KW-1185">Reference proteome</keyword>
<keyword evidence="3 12" id="KW-0813">Transport</keyword>
<accession>A0A1X2HH15</accession>
<dbReference type="PANTHER" id="PTHR28021">
    <property type="entry name" value="PRESEQUENCE TRANSLOCATED-ASSOCIATED MOTOR SUBUNIT PAM17, MITOCHONDRIAL"/>
    <property type="match status" value="1"/>
</dbReference>
<evidence type="ECO:0000256" key="2">
    <source>
        <dbReference type="ARBA" id="ARBA00006837"/>
    </source>
</evidence>
<dbReference type="STRING" id="13706.A0A1X2HH15"/>
<keyword evidence="7" id="KW-0809">Transit peptide</keyword>
<proteinExistence type="inferred from homology"/>
<keyword evidence="5 12" id="KW-0999">Mitochondrion inner membrane</keyword>
<keyword evidence="8 12" id="KW-1133">Transmembrane helix</keyword>
<dbReference type="InParanoid" id="A0A1X2HH15"/>
<keyword evidence="11 12" id="KW-0472">Membrane</keyword>
<feature type="transmembrane region" description="Helical" evidence="12">
    <location>
        <begin position="104"/>
        <end position="126"/>
    </location>
</feature>
<dbReference type="PANTHER" id="PTHR28021:SF1">
    <property type="entry name" value="PRESEQUENCE TRANSLOCATED-ASSOCIATED MOTOR SUBUNIT PAM17, MITOCHONDRIAL"/>
    <property type="match status" value="1"/>
</dbReference>